<dbReference type="Proteomes" id="UP001056978">
    <property type="component" value="Chromosome 11"/>
</dbReference>
<dbReference type="EMBL" id="CM043779">
    <property type="protein sequence ID" value="KAI4837079.1"/>
    <property type="molecule type" value="Genomic_DNA"/>
</dbReference>
<reference evidence="1" key="1">
    <citation type="submission" date="2022-06" db="EMBL/GenBank/DDBJ databases">
        <title>The First Complete Genome of the Simian Malaria Parasite Plasmodium brasilianum.</title>
        <authorList>
            <person name="Bajic M."/>
            <person name="Ravishankar S."/>
        </authorList>
    </citation>
    <scope>NUCLEOTIDE SEQUENCE</scope>
    <source>
        <strain evidence="1">Bolivian I</strain>
    </source>
</reference>
<sequence length="102" mass="12159">MIKLNVPHLYWHYKAWQRATAGYLRTFIKNNLANNEMVGYVINDKHPKSIRVACDRYTKKIWVHDEKSEAKVGDVVRIQPLGYRIGPWKNYILVKILYKENK</sequence>
<proteinExistence type="predicted"/>
<comment type="caution">
    <text evidence="1">The sequence shown here is derived from an EMBL/GenBank/DDBJ whole genome shotgun (WGS) entry which is preliminary data.</text>
</comment>
<evidence type="ECO:0000313" key="1">
    <source>
        <dbReference type="EMBL" id="KAI4837079.1"/>
    </source>
</evidence>
<keyword evidence="2" id="KW-1185">Reference proteome</keyword>
<evidence type="ECO:0000313" key="2">
    <source>
        <dbReference type="Proteomes" id="UP001056978"/>
    </source>
</evidence>
<accession>A0ACB9Y5R6</accession>
<gene>
    <name evidence="1" type="ORF">MKS88_003547</name>
</gene>
<name>A0ACB9Y5R6_PLABR</name>
<organism evidence="1 2">
    <name type="scientific">Plasmodium brasilianum</name>
    <dbReference type="NCBI Taxonomy" id="5824"/>
    <lineage>
        <taxon>Eukaryota</taxon>
        <taxon>Sar</taxon>
        <taxon>Alveolata</taxon>
        <taxon>Apicomplexa</taxon>
        <taxon>Aconoidasida</taxon>
        <taxon>Haemosporida</taxon>
        <taxon>Plasmodiidae</taxon>
        <taxon>Plasmodium</taxon>
        <taxon>Plasmodium (Plasmodium)</taxon>
    </lineage>
</organism>
<protein>
    <submittedName>
        <fullName evidence="1">Uncharacterized protein</fullName>
    </submittedName>
</protein>